<dbReference type="InterPro" id="IPR013587">
    <property type="entry name" value="Nitrate/nitrite_sensing"/>
</dbReference>
<dbReference type="AlphaFoldDB" id="A0A3E0WU32"/>
<dbReference type="OrthoDB" id="2489132at2"/>
<organism evidence="2 3">
    <name type="scientific">Alkalilimnicola ehrlichii</name>
    <dbReference type="NCBI Taxonomy" id="351052"/>
    <lineage>
        <taxon>Bacteria</taxon>
        <taxon>Pseudomonadati</taxon>
        <taxon>Pseudomonadota</taxon>
        <taxon>Gammaproteobacteria</taxon>
        <taxon>Chromatiales</taxon>
        <taxon>Ectothiorhodospiraceae</taxon>
        <taxon>Alkalilimnicola</taxon>
    </lineage>
</organism>
<name>A0A3E0WU32_9GAMM</name>
<dbReference type="Pfam" id="PF08376">
    <property type="entry name" value="NIT"/>
    <property type="match status" value="1"/>
</dbReference>
<feature type="domain" description="Nitrate/nitrite sensing protein" evidence="1">
    <location>
        <begin position="57"/>
        <end position="99"/>
    </location>
</feature>
<proteinExistence type="predicted"/>
<dbReference type="RefSeq" id="WP_147305070.1">
    <property type="nucleotide sequence ID" value="NZ_NFZV01000007.1"/>
</dbReference>
<dbReference type="Proteomes" id="UP000256763">
    <property type="component" value="Unassembled WGS sequence"/>
</dbReference>
<keyword evidence="3" id="KW-1185">Reference proteome</keyword>
<evidence type="ECO:0000259" key="1">
    <source>
        <dbReference type="Pfam" id="PF08376"/>
    </source>
</evidence>
<gene>
    <name evidence="2" type="ORF">CAL65_11070</name>
</gene>
<accession>A0A3E0WU32</accession>
<evidence type="ECO:0000313" key="2">
    <source>
        <dbReference type="EMBL" id="RFA36502.1"/>
    </source>
</evidence>
<dbReference type="EMBL" id="NFZW01000009">
    <property type="protein sequence ID" value="RFA36502.1"/>
    <property type="molecule type" value="Genomic_DNA"/>
</dbReference>
<reference evidence="3" key="1">
    <citation type="submission" date="2017-05" db="EMBL/GenBank/DDBJ databases">
        <authorList>
            <person name="Sharma S."/>
            <person name="Sidhu C."/>
            <person name="Pinnaka A.K."/>
        </authorList>
    </citation>
    <scope>NUCLEOTIDE SEQUENCE [LARGE SCALE GENOMIC DNA]</scope>
    <source>
        <strain evidence="3">AK93</strain>
    </source>
</reference>
<evidence type="ECO:0000313" key="3">
    <source>
        <dbReference type="Proteomes" id="UP000256763"/>
    </source>
</evidence>
<comment type="caution">
    <text evidence="2">The sequence shown here is derived from an EMBL/GenBank/DDBJ whole genome shotgun (WGS) entry which is preliminary data.</text>
</comment>
<protein>
    <recommendedName>
        <fullName evidence="1">Nitrate/nitrite sensing protein domain-containing protein</fullName>
    </recommendedName>
</protein>
<sequence>MRWFHNLDIRWKLLLFIAPLVLGVLALAGLRLHEAQLARVAATQTAALAQLSHKAGALVHQLQRERGLSAIYLGGEPEAWERLQTQRRATDQALSHYRGFYRCRMQVATMARCIRSSTGPSRPWAVWRLIAAASTVAWSWAR</sequence>